<dbReference type="GeneID" id="109752249"/>
<keyword evidence="5" id="KW-0611">Plant defense</keyword>
<dbReference type="EnsemblPlants" id="AET6Gv20149600.10">
    <property type="protein sequence ID" value="AET6Gv20149600.10"/>
    <property type="gene ID" value="AET6Gv20149600"/>
</dbReference>
<dbReference type="InterPro" id="IPR041118">
    <property type="entry name" value="Rx_N"/>
</dbReference>
<keyword evidence="2" id="KW-0433">Leucine-rich repeat</keyword>
<comment type="similarity">
    <text evidence="1">Belongs to the disease resistance NB-LRR family.</text>
</comment>
<dbReference type="Gramene" id="AET6Gv20149600.10">
    <property type="protein sequence ID" value="AET6Gv20149600.10"/>
    <property type="gene ID" value="AET6Gv20149600"/>
</dbReference>
<dbReference type="AlphaFoldDB" id="A0A453MYH5"/>
<evidence type="ECO:0000313" key="8">
    <source>
        <dbReference type="EnsemblPlants" id="AET6Gv20149600.10"/>
    </source>
</evidence>
<evidence type="ECO:0000259" key="7">
    <source>
        <dbReference type="Pfam" id="PF18052"/>
    </source>
</evidence>
<feature type="region of interest" description="Disordered" evidence="6">
    <location>
        <begin position="138"/>
        <end position="162"/>
    </location>
</feature>
<evidence type="ECO:0000256" key="3">
    <source>
        <dbReference type="ARBA" id="ARBA00022737"/>
    </source>
</evidence>
<name>A0A453MYH5_AEGTS</name>
<organism evidence="8 9">
    <name type="scientific">Aegilops tauschii subsp. strangulata</name>
    <name type="common">Goatgrass</name>
    <dbReference type="NCBI Taxonomy" id="200361"/>
    <lineage>
        <taxon>Eukaryota</taxon>
        <taxon>Viridiplantae</taxon>
        <taxon>Streptophyta</taxon>
        <taxon>Embryophyta</taxon>
        <taxon>Tracheophyta</taxon>
        <taxon>Spermatophyta</taxon>
        <taxon>Magnoliopsida</taxon>
        <taxon>Liliopsida</taxon>
        <taxon>Poales</taxon>
        <taxon>Poaceae</taxon>
        <taxon>BOP clade</taxon>
        <taxon>Pooideae</taxon>
        <taxon>Triticodae</taxon>
        <taxon>Triticeae</taxon>
        <taxon>Triticinae</taxon>
        <taxon>Aegilops</taxon>
    </lineage>
</organism>
<dbReference type="Pfam" id="PF18052">
    <property type="entry name" value="Rx_N"/>
    <property type="match status" value="1"/>
</dbReference>
<feature type="domain" description="Disease resistance N-terminal" evidence="7">
    <location>
        <begin position="14"/>
        <end position="92"/>
    </location>
</feature>
<dbReference type="Proteomes" id="UP000015105">
    <property type="component" value="Chromosome 6D"/>
</dbReference>
<dbReference type="GO" id="GO:0000166">
    <property type="term" value="F:nucleotide binding"/>
    <property type="evidence" value="ECO:0007669"/>
    <property type="project" value="UniProtKB-KW"/>
</dbReference>
<keyword evidence="3" id="KW-0677">Repeat</keyword>
<sequence length="302" mass="33014">MDTAIGATKWVLGKALAPVTDGLLESWAASVELDRNIDALKMELLYAHGMLENAQSRDIRGIALKELLRKLQQLAYGADDVLDELEYFRIQDALKGTYHATDMNAVGSVQGLRINVEHTARHVTNKLKCLPCLGDASRDGDQESDPGVHQESDPGVHQENDGKQGCLSGVRLCGRQSIGSSSLTPANKGVKKVDGKCMPKVIATARNAAHTFGLSFFSLIGSSSALVEVSLYTKCSSFSGSHEFLLVQVPRFSLYHPSWLSFCFLHRQRRTTLSVYKCSSFSGSHQFLPLQAPRLQSVSHPP</sequence>
<reference evidence="8" key="4">
    <citation type="submission" date="2019-03" db="UniProtKB">
        <authorList>
            <consortium name="EnsemblPlants"/>
        </authorList>
    </citation>
    <scope>IDENTIFICATION</scope>
</reference>
<proteinExistence type="inferred from homology"/>
<evidence type="ECO:0000313" key="9">
    <source>
        <dbReference type="Proteomes" id="UP000015105"/>
    </source>
</evidence>
<reference evidence="8" key="5">
    <citation type="journal article" date="2021" name="G3 (Bethesda)">
        <title>Aegilops tauschii genome assembly Aet v5.0 features greater sequence contiguity and improved annotation.</title>
        <authorList>
            <person name="Wang L."/>
            <person name="Zhu T."/>
            <person name="Rodriguez J.C."/>
            <person name="Deal K.R."/>
            <person name="Dubcovsky J."/>
            <person name="McGuire P.E."/>
            <person name="Lux T."/>
            <person name="Spannagl M."/>
            <person name="Mayer K.F.X."/>
            <person name="Baldrich P."/>
            <person name="Meyers B.C."/>
            <person name="Huo N."/>
            <person name="Gu Y.Q."/>
            <person name="Zhou H."/>
            <person name="Devos K.M."/>
            <person name="Bennetzen J.L."/>
            <person name="Unver T."/>
            <person name="Budak H."/>
            <person name="Gulick P.J."/>
            <person name="Galiba G."/>
            <person name="Kalapos B."/>
            <person name="Nelson D.R."/>
            <person name="Li P."/>
            <person name="You F.M."/>
            <person name="Luo M.C."/>
            <person name="Dvorak J."/>
        </authorList>
    </citation>
    <scope>NUCLEOTIDE SEQUENCE [LARGE SCALE GENOMIC DNA]</scope>
    <source>
        <strain evidence="8">cv. AL8/78</strain>
    </source>
</reference>
<reference evidence="8" key="3">
    <citation type="journal article" date="2017" name="Nature">
        <title>Genome sequence of the progenitor of the wheat D genome Aegilops tauschii.</title>
        <authorList>
            <person name="Luo M.C."/>
            <person name="Gu Y.Q."/>
            <person name="Puiu D."/>
            <person name="Wang H."/>
            <person name="Twardziok S.O."/>
            <person name="Deal K.R."/>
            <person name="Huo N."/>
            <person name="Zhu T."/>
            <person name="Wang L."/>
            <person name="Wang Y."/>
            <person name="McGuire P.E."/>
            <person name="Liu S."/>
            <person name="Long H."/>
            <person name="Ramasamy R.K."/>
            <person name="Rodriguez J.C."/>
            <person name="Van S.L."/>
            <person name="Yuan L."/>
            <person name="Wang Z."/>
            <person name="Xia Z."/>
            <person name="Xiao L."/>
            <person name="Anderson O.D."/>
            <person name="Ouyang S."/>
            <person name="Liang Y."/>
            <person name="Zimin A.V."/>
            <person name="Pertea G."/>
            <person name="Qi P."/>
            <person name="Bennetzen J.L."/>
            <person name="Dai X."/>
            <person name="Dawson M.W."/>
            <person name="Muller H.G."/>
            <person name="Kugler K."/>
            <person name="Rivarola-Duarte L."/>
            <person name="Spannagl M."/>
            <person name="Mayer K.F.X."/>
            <person name="Lu F.H."/>
            <person name="Bevan M.W."/>
            <person name="Leroy P."/>
            <person name="Li P."/>
            <person name="You F.M."/>
            <person name="Sun Q."/>
            <person name="Liu Z."/>
            <person name="Lyons E."/>
            <person name="Wicker T."/>
            <person name="Salzberg S.L."/>
            <person name="Devos K.M."/>
            <person name="Dvorak J."/>
        </authorList>
    </citation>
    <scope>NUCLEOTIDE SEQUENCE [LARGE SCALE GENOMIC DNA]</scope>
    <source>
        <strain evidence="8">cv. AL8/78</strain>
    </source>
</reference>
<dbReference type="Gene3D" id="1.20.5.4130">
    <property type="match status" value="1"/>
</dbReference>
<evidence type="ECO:0000256" key="6">
    <source>
        <dbReference type="SAM" id="MobiDB-lite"/>
    </source>
</evidence>
<reference evidence="9" key="2">
    <citation type="journal article" date="2017" name="Nat. Plants">
        <title>The Aegilops tauschii genome reveals multiple impacts of transposons.</title>
        <authorList>
            <person name="Zhao G."/>
            <person name="Zou C."/>
            <person name="Li K."/>
            <person name="Wang K."/>
            <person name="Li T."/>
            <person name="Gao L."/>
            <person name="Zhang X."/>
            <person name="Wang H."/>
            <person name="Yang Z."/>
            <person name="Liu X."/>
            <person name="Jiang W."/>
            <person name="Mao L."/>
            <person name="Kong X."/>
            <person name="Jiao Y."/>
            <person name="Jia J."/>
        </authorList>
    </citation>
    <scope>NUCLEOTIDE SEQUENCE [LARGE SCALE GENOMIC DNA]</scope>
    <source>
        <strain evidence="9">cv. AL8/78</strain>
    </source>
</reference>
<keyword evidence="4" id="KW-0547">Nucleotide-binding</keyword>
<evidence type="ECO:0000256" key="1">
    <source>
        <dbReference type="ARBA" id="ARBA00008894"/>
    </source>
</evidence>
<keyword evidence="9" id="KW-1185">Reference proteome</keyword>
<dbReference type="RefSeq" id="XP_073357020.1">
    <property type="nucleotide sequence ID" value="XM_073500919.1"/>
</dbReference>
<protein>
    <recommendedName>
        <fullName evidence="7">Disease resistance N-terminal domain-containing protein</fullName>
    </recommendedName>
</protein>
<accession>A0A453MYH5</accession>
<dbReference type="GO" id="GO:0006952">
    <property type="term" value="P:defense response"/>
    <property type="evidence" value="ECO:0007669"/>
    <property type="project" value="UniProtKB-KW"/>
</dbReference>
<evidence type="ECO:0000256" key="2">
    <source>
        <dbReference type="ARBA" id="ARBA00022614"/>
    </source>
</evidence>
<evidence type="ECO:0000256" key="4">
    <source>
        <dbReference type="ARBA" id="ARBA00022741"/>
    </source>
</evidence>
<evidence type="ECO:0000256" key="5">
    <source>
        <dbReference type="ARBA" id="ARBA00022821"/>
    </source>
</evidence>
<reference evidence="9" key="1">
    <citation type="journal article" date="2014" name="Science">
        <title>Ancient hybridizations among the ancestral genomes of bread wheat.</title>
        <authorList>
            <consortium name="International Wheat Genome Sequencing Consortium,"/>
            <person name="Marcussen T."/>
            <person name="Sandve S.R."/>
            <person name="Heier L."/>
            <person name="Spannagl M."/>
            <person name="Pfeifer M."/>
            <person name="Jakobsen K.S."/>
            <person name="Wulff B.B."/>
            <person name="Steuernagel B."/>
            <person name="Mayer K.F."/>
            <person name="Olsen O.A."/>
        </authorList>
    </citation>
    <scope>NUCLEOTIDE SEQUENCE [LARGE SCALE GENOMIC DNA]</scope>
    <source>
        <strain evidence="9">cv. AL8/78</strain>
    </source>
</reference>